<proteinExistence type="predicted"/>
<dbReference type="OrthoDB" id="3268221at2759"/>
<evidence type="ECO:0000256" key="2">
    <source>
        <dbReference type="SAM" id="MobiDB-lite"/>
    </source>
</evidence>
<keyword evidence="4" id="KW-1185">Reference proteome</keyword>
<feature type="compositionally biased region" description="Basic and acidic residues" evidence="2">
    <location>
        <begin position="107"/>
        <end position="117"/>
    </location>
</feature>
<feature type="compositionally biased region" description="Polar residues" evidence="2">
    <location>
        <begin position="720"/>
        <end position="730"/>
    </location>
</feature>
<dbReference type="STRING" id="685588.A0A067SUL7"/>
<feature type="compositionally biased region" description="Basic and acidic residues" evidence="2">
    <location>
        <begin position="605"/>
        <end position="620"/>
    </location>
</feature>
<evidence type="ECO:0000313" key="4">
    <source>
        <dbReference type="Proteomes" id="UP000027222"/>
    </source>
</evidence>
<feature type="compositionally biased region" description="Basic and acidic residues" evidence="2">
    <location>
        <begin position="643"/>
        <end position="656"/>
    </location>
</feature>
<feature type="compositionally biased region" description="Pro residues" evidence="2">
    <location>
        <begin position="512"/>
        <end position="525"/>
    </location>
</feature>
<feature type="compositionally biased region" description="Polar residues" evidence="2">
    <location>
        <begin position="360"/>
        <end position="369"/>
    </location>
</feature>
<feature type="region of interest" description="Disordered" evidence="2">
    <location>
        <begin position="851"/>
        <end position="874"/>
    </location>
</feature>
<dbReference type="AlphaFoldDB" id="A0A067SUL7"/>
<feature type="compositionally biased region" description="Basic and acidic residues" evidence="2">
    <location>
        <begin position="536"/>
        <end position="559"/>
    </location>
</feature>
<feature type="region of interest" description="Disordered" evidence="2">
    <location>
        <begin position="295"/>
        <end position="471"/>
    </location>
</feature>
<dbReference type="EMBL" id="KL142393">
    <property type="protein sequence ID" value="KDR71389.1"/>
    <property type="molecule type" value="Genomic_DNA"/>
</dbReference>
<feature type="compositionally biased region" description="Low complexity" evidence="2">
    <location>
        <begin position="36"/>
        <end position="48"/>
    </location>
</feature>
<sequence>MNAGQYHDGEQPKPAYQTPSKSSAKVLEEMVAEKTSSSNDSKASSPRSTRSFQLMNVGNTPPFPHMPVLPPSPPNFDPRNTPQSKTPPFPSLPPELPPQAPTPPPEDDIRAHRERSSKSRTSKKTSKSLPRRILEELEQMQYRKDSTHGSSPTDSHPGRQRHEPSHGRARSSSDSISSLLAITTERLSQETARANEAERQAAEVLELFKKSHEAKSKLERDFNRVREELGLYKIQLDVAQREIFRAQEIVERVERERAAAEEEAARARDKLHKLNEVRAVELALAEGRQLGFEEGLNQGRFMQPRDVSPRRSRRSRDDGDRMSEISRYTYPEGEATASSSSGSSIRHKSTVKSHMYSAYPQPSSSTNPPARQEPPQNVRPRRGSSAAPPAPPAHPHGTPPDVGRYNALLPRPTITTPMPVDIPSTQPQMAPPMPPHQPPNPIHDHHKKPEKIEVQPSRDPNEPIHPIPVWNRSPSVQHERIVLPPDNYIPIMDANSMISLPPPHELSMPVAPEAPPLPPPNPPTSSRPRSNSRATVNDDRDRARPRDERRDYSRPKGDDAASVAYTARSGGNDGRKYATMPSRAMSVLSGRSTRLSELDLLTPPRDGEIDARSKGRHREEEESPTFRRSTRPRAPATQPLTERIAEEWRSANKEYLRPISPPDSRGSNKVDDRASSRPNERKPDAITPWPVSSSARQNLRPSRRPREIVLPAPLAEVLMNTPSGGRSNLPSVREGLSPPSPPRRPRTTSTNTVPGIEVETPSTHASHLSERTVLDPVLLTPDSANRPIDLPNQPAREGLGLYHDLDKPEHDEERISMVLPDHNFPPGFVPLSPIPGMGNINPYPPGFGPSMLMDHPGSRSPNFTYPSSPLVRPT</sequence>
<feature type="compositionally biased region" description="Low complexity" evidence="2">
    <location>
        <begin position="170"/>
        <end position="180"/>
    </location>
</feature>
<evidence type="ECO:0000256" key="1">
    <source>
        <dbReference type="SAM" id="Coils"/>
    </source>
</evidence>
<feature type="region of interest" description="Disordered" evidence="2">
    <location>
        <begin position="1"/>
        <end position="180"/>
    </location>
</feature>
<feature type="compositionally biased region" description="Basic and acidic residues" evidence="2">
    <location>
        <begin position="315"/>
        <end position="324"/>
    </location>
</feature>
<evidence type="ECO:0000313" key="3">
    <source>
        <dbReference type="EMBL" id="KDR71389.1"/>
    </source>
</evidence>
<organism evidence="3 4">
    <name type="scientific">Galerina marginata (strain CBS 339.88)</name>
    <dbReference type="NCBI Taxonomy" id="685588"/>
    <lineage>
        <taxon>Eukaryota</taxon>
        <taxon>Fungi</taxon>
        <taxon>Dikarya</taxon>
        <taxon>Basidiomycota</taxon>
        <taxon>Agaricomycotina</taxon>
        <taxon>Agaricomycetes</taxon>
        <taxon>Agaricomycetidae</taxon>
        <taxon>Agaricales</taxon>
        <taxon>Agaricineae</taxon>
        <taxon>Strophariaceae</taxon>
        <taxon>Galerina</taxon>
    </lineage>
</organism>
<name>A0A067SUL7_GALM3</name>
<dbReference type="HOGENOM" id="CLU_338322_0_0_1"/>
<feature type="compositionally biased region" description="Polar residues" evidence="2">
    <location>
        <begin position="49"/>
        <end position="59"/>
    </location>
</feature>
<feature type="compositionally biased region" description="Polar residues" evidence="2">
    <location>
        <begin position="690"/>
        <end position="700"/>
    </location>
</feature>
<protein>
    <submittedName>
        <fullName evidence="3">Uncharacterized protein</fullName>
    </submittedName>
</protein>
<accession>A0A067SUL7</accession>
<feature type="compositionally biased region" description="Basic residues" evidence="2">
    <location>
        <begin position="118"/>
        <end position="130"/>
    </location>
</feature>
<feature type="compositionally biased region" description="Pro residues" evidence="2">
    <location>
        <begin position="85"/>
        <end position="104"/>
    </location>
</feature>
<feature type="coiled-coil region" evidence="1">
    <location>
        <begin position="180"/>
        <end position="207"/>
    </location>
</feature>
<feature type="compositionally biased region" description="Pro residues" evidence="2">
    <location>
        <begin position="388"/>
        <end position="398"/>
    </location>
</feature>
<feature type="compositionally biased region" description="Pro residues" evidence="2">
    <location>
        <begin position="429"/>
        <end position="441"/>
    </location>
</feature>
<feature type="region of interest" description="Disordered" evidence="2">
    <location>
        <begin position="500"/>
        <end position="767"/>
    </location>
</feature>
<reference evidence="4" key="1">
    <citation type="journal article" date="2014" name="Proc. Natl. Acad. Sci. U.S.A.">
        <title>Extensive sampling of basidiomycete genomes demonstrates inadequacy of the white-rot/brown-rot paradigm for wood decay fungi.</title>
        <authorList>
            <person name="Riley R."/>
            <person name="Salamov A.A."/>
            <person name="Brown D.W."/>
            <person name="Nagy L.G."/>
            <person name="Floudas D."/>
            <person name="Held B.W."/>
            <person name="Levasseur A."/>
            <person name="Lombard V."/>
            <person name="Morin E."/>
            <person name="Otillar R."/>
            <person name="Lindquist E.A."/>
            <person name="Sun H."/>
            <person name="LaButti K.M."/>
            <person name="Schmutz J."/>
            <person name="Jabbour D."/>
            <person name="Luo H."/>
            <person name="Baker S.E."/>
            <person name="Pisabarro A.G."/>
            <person name="Walton J.D."/>
            <person name="Blanchette R.A."/>
            <person name="Henrissat B."/>
            <person name="Martin F."/>
            <person name="Cullen D."/>
            <person name="Hibbett D.S."/>
            <person name="Grigoriev I.V."/>
        </authorList>
    </citation>
    <scope>NUCLEOTIDE SEQUENCE [LARGE SCALE GENOMIC DNA]</scope>
    <source>
        <strain evidence="4">CBS 339.88</strain>
    </source>
</reference>
<gene>
    <name evidence="3" type="ORF">GALMADRAFT_229682</name>
</gene>
<feature type="compositionally biased region" description="Basic and acidic residues" evidence="2">
    <location>
        <begin position="156"/>
        <end position="166"/>
    </location>
</feature>
<keyword evidence="1" id="KW-0175">Coiled coil</keyword>
<feature type="compositionally biased region" description="Pro residues" evidence="2">
    <location>
        <begin position="61"/>
        <end position="76"/>
    </location>
</feature>
<feature type="coiled-coil region" evidence="1">
    <location>
        <begin position="236"/>
        <end position="277"/>
    </location>
</feature>
<dbReference type="Proteomes" id="UP000027222">
    <property type="component" value="Unassembled WGS sequence"/>
</dbReference>
<feature type="compositionally biased region" description="Basic and acidic residues" evidence="2">
    <location>
        <begin position="666"/>
        <end position="684"/>
    </location>
</feature>